<evidence type="ECO:0000313" key="4">
    <source>
        <dbReference type="Proteomes" id="UP000319375"/>
    </source>
</evidence>
<feature type="transmembrane region" description="Helical" evidence="1">
    <location>
        <begin position="91"/>
        <end position="109"/>
    </location>
</feature>
<dbReference type="PROSITE" id="PS50887">
    <property type="entry name" value="GGDEF"/>
    <property type="match status" value="1"/>
</dbReference>
<organism evidence="3 4">
    <name type="scientific">Tsukamurella conjunctivitidis</name>
    <dbReference type="NCBI Taxonomy" id="2592068"/>
    <lineage>
        <taxon>Bacteria</taxon>
        <taxon>Bacillati</taxon>
        <taxon>Actinomycetota</taxon>
        <taxon>Actinomycetes</taxon>
        <taxon>Mycobacteriales</taxon>
        <taxon>Tsukamurellaceae</taxon>
        <taxon>Tsukamurella</taxon>
    </lineage>
</organism>
<feature type="transmembrane region" description="Helical" evidence="1">
    <location>
        <begin position="61"/>
        <end position="79"/>
    </location>
</feature>
<evidence type="ECO:0000256" key="1">
    <source>
        <dbReference type="SAM" id="Phobius"/>
    </source>
</evidence>
<dbReference type="InterPro" id="IPR043128">
    <property type="entry name" value="Rev_trsase/Diguanyl_cyclase"/>
</dbReference>
<comment type="caution">
    <text evidence="3">The sequence shown here is derived from an EMBL/GenBank/DDBJ whole genome shotgun (WGS) entry which is preliminary data.</text>
</comment>
<dbReference type="CDD" id="cd01949">
    <property type="entry name" value="GGDEF"/>
    <property type="match status" value="1"/>
</dbReference>
<dbReference type="AlphaFoldDB" id="A0A5C5RRF6"/>
<dbReference type="InterPro" id="IPR000160">
    <property type="entry name" value="GGDEF_dom"/>
</dbReference>
<dbReference type="Proteomes" id="UP000319375">
    <property type="component" value="Unassembled WGS sequence"/>
</dbReference>
<sequence length="399" mass="42200">MRDAIQCVLWYGGLQCEAVYEAALRTAEGGPKMKQSPDVSGRLPMSDFTGGIYFGFDLRSLGLLFSVGGAVPLPLLALVDPGLVVPGALPWLSGIWFYSVLSFIVVVRARPAVSDCTFIALSSGGMFGIGLASFLVADAPAASVILCLNAAIPALAAMQSRAVVVVAFQVGALFFIVAHAASERDEPAVALVRFGVATLATLFPTLIVLGFRRSLEHLLRVQIELARIDPLTGVFNRRGLSDHAARLLASNQKVGLLAIDIDNFKSINDVNGHAHGDEVLVRTASRLVSLAGPDAVTARLGGEEFLIVTPVDQLESIEQLAEQIRIAIACDGEVTVSIGAVMHPTPVLGPETLTCSADVGANKPVALFDDLIKSADRQMYAAKQAGRNRVVVEYAIDQA</sequence>
<evidence type="ECO:0000313" key="3">
    <source>
        <dbReference type="EMBL" id="TWS25649.1"/>
    </source>
</evidence>
<feature type="transmembrane region" description="Helical" evidence="1">
    <location>
        <begin position="188"/>
        <end position="211"/>
    </location>
</feature>
<keyword evidence="1" id="KW-0812">Transmembrane</keyword>
<dbReference type="InterPro" id="IPR050469">
    <property type="entry name" value="Diguanylate_Cyclase"/>
</dbReference>
<dbReference type="SUPFAM" id="SSF55073">
    <property type="entry name" value="Nucleotide cyclase"/>
    <property type="match status" value="1"/>
</dbReference>
<gene>
    <name evidence="3" type="ORF">FK530_22735</name>
</gene>
<protein>
    <submittedName>
        <fullName evidence="3">GGDEF domain-containing protein</fullName>
    </submittedName>
</protein>
<dbReference type="NCBIfam" id="TIGR00254">
    <property type="entry name" value="GGDEF"/>
    <property type="match status" value="1"/>
</dbReference>
<keyword evidence="1" id="KW-1133">Transmembrane helix</keyword>
<keyword evidence="1" id="KW-0472">Membrane</keyword>
<dbReference type="InterPro" id="IPR029787">
    <property type="entry name" value="Nucleotide_cyclase"/>
</dbReference>
<dbReference type="Gene3D" id="3.30.70.270">
    <property type="match status" value="1"/>
</dbReference>
<dbReference type="PANTHER" id="PTHR45138:SF9">
    <property type="entry name" value="DIGUANYLATE CYCLASE DGCM-RELATED"/>
    <property type="match status" value="1"/>
</dbReference>
<feature type="transmembrane region" description="Helical" evidence="1">
    <location>
        <begin position="116"/>
        <end position="135"/>
    </location>
</feature>
<accession>A0A5C5RRF6</accession>
<dbReference type="GO" id="GO:0043709">
    <property type="term" value="P:cell adhesion involved in single-species biofilm formation"/>
    <property type="evidence" value="ECO:0007669"/>
    <property type="project" value="TreeGrafter"/>
</dbReference>
<dbReference type="GO" id="GO:0005886">
    <property type="term" value="C:plasma membrane"/>
    <property type="evidence" value="ECO:0007669"/>
    <property type="project" value="TreeGrafter"/>
</dbReference>
<evidence type="ECO:0000259" key="2">
    <source>
        <dbReference type="PROSITE" id="PS50887"/>
    </source>
</evidence>
<dbReference type="EMBL" id="VIGX01000025">
    <property type="protein sequence ID" value="TWS25649.1"/>
    <property type="molecule type" value="Genomic_DNA"/>
</dbReference>
<keyword evidence="4" id="KW-1185">Reference proteome</keyword>
<dbReference type="PANTHER" id="PTHR45138">
    <property type="entry name" value="REGULATORY COMPONENTS OF SENSORY TRANSDUCTION SYSTEM"/>
    <property type="match status" value="1"/>
</dbReference>
<feature type="domain" description="GGDEF" evidence="2">
    <location>
        <begin position="252"/>
        <end position="395"/>
    </location>
</feature>
<proteinExistence type="predicted"/>
<feature type="transmembrane region" description="Helical" evidence="1">
    <location>
        <begin position="163"/>
        <end position="182"/>
    </location>
</feature>
<name>A0A5C5RRF6_9ACTN</name>
<dbReference type="Pfam" id="PF00990">
    <property type="entry name" value="GGDEF"/>
    <property type="match status" value="1"/>
</dbReference>
<reference evidence="3 4" key="1">
    <citation type="submission" date="2019-06" db="EMBL/GenBank/DDBJ databases">
        <title>Tsukamurella conjunctivitidis sp. nov., Tsukamurella assacharolytica sp. nov. and Tsukamurella sputae sp. nov. isolated from patients with conjunctivitis, bacteraemia (lymphoma) and respiratory infection (sputum) in Hong Kong.</title>
        <authorList>
            <person name="Teng J.L.L."/>
            <person name="Lee H.H."/>
            <person name="Fong J.Y.H."/>
            <person name="Fok K.M.N."/>
            <person name="Lau S.K.P."/>
            <person name="Woo P.C.Y."/>
        </authorList>
    </citation>
    <scope>NUCLEOTIDE SEQUENCE [LARGE SCALE GENOMIC DNA]</scope>
    <source>
        <strain evidence="3 4">HKU72</strain>
    </source>
</reference>
<dbReference type="SMART" id="SM00267">
    <property type="entry name" value="GGDEF"/>
    <property type="match status" value="1"/>
</dbReference>
<dbReference type="GO" id="GO:0052621">
    <property type="term" value="F:diguanylate cyclase activity"/>
    <property type="evidence" value="ECO:0007669"/>
    <property type="project" value="TreeGrafter"/>
</dbReference>
<dbReference type="GO" id="GO:1902201">
    <property type="term" value="P:negative regulation of bacterial-type flagellum-dependent cell motility"/>
    <property type="evidence" value="ECO:0007669"/>
    <property type="project" value="TreeGrafter"/>
</dbReference>